<feature type="chain" id="PRO_5042097220" evidence="3">
    <location>
        <begin position="26"/>
        <end position="292"/>
    </location>
</feature>
<evidence type="ECO:0000259" key="4">
    <source>
        <dbReference type="Pfam" id="PF13472"/>
    </source>
</evidence>
<dbReference type="GO" id="GO:0004806">
    <property type="term" value="F:triacylglycerol lipase activity"/>
    <property type="evidence" value="ECO:0007669"/>
    <property type="project" value="TreeGrafter"/>
</dbReference>
<dbReference type="SUPFAM" id="SSF52266">
    <property type="entry name" value="SGNH hydrolase"/>
    <property type="match status" value="1"/>
</dbReference>
<accession>A0AAE9Y4C8</accession>
<feature type="disulfide bond" evidence="2">
    <location>
        <begin position="199"/>
        <end position="248"/>
    </location>
</feature>
<dbReference type="KEGG" id="ima:PO878_16235"/>
<proteinExistence type="predicted"/>
<sequence length="292" mass="30647">MRSIRPRRLSAAAAVVVVMVSAALSGCTPPPDTYVALGDSFVAGPLIPNQSLSPLGCLRSDRNYPALTRPRIKVTKFKDVSCSGAQTDDFYAAQDVTPGPPNAPQLTALDSQTKVVTVGISGNDIGFTDIVKTCALQNPFGDGCKADYVRNGRDELRERIAAVAPDVLRSFRDIKARAPRAEVFVVGYPTVVPASGNGCYPVVPILPTDIPYLRGVAQALNTMIAQQAATAGARYVDIAGPSVGHDFCASATQRWVEGIVPNSPAAPVHPNGKGMAAYADVVTTAINRVVTA</sequence>
<feature type="active site" description="Nucleophile" evidence="1">
    <location>
        <position position="40"/>
    </location>
</feature>
<evidence type="ECO:0000256" key="3">
    <source>
        <dbReference type="SAM" id="SignalP"/>
    </source>
</evidence>
<feature type="disulfide bond" evidence="2">
    <location>
        <begin position="57"/>
        <end position="82"/>
    </location>
</feature>
<evidence type="ECO:0000313" key="5">
    <source>
        <dbReference type="EMBL" id="WCO66049.1"/>
    </source>
</evidence>
<dbReference type="Pfam" id="PF13472">
    <property type="entry name" value="Lipase_GDSL_2"/>
    <property type="match status" value="1"/>
</dbReference>
<feature type="active site" evidence="1">
    <location>
        <position position="269"/>
    </location>
</feature>
<keyword evidence="3" id="KW-0732">Signal</keyword>
<dbReference type="GO" id="GO:0019433">
    <property type="term" value="P:triglyceride catabolic process"/>
    <property type="evidence" value="ECO:0007669"/>
    <property type="project" value="TreeGrafter"/>
</dbReference>
<dbReference type="PROSITE" id="PS51257">
    <property type="entry name" value="PROKAR_LIPOPROTEIN"/>
    <property type="match status" value="1"/>
</dbReference>
<dbReference type="PANTHER" id="PTHR37981">
    <property type="entry name" value="LIPASE 2"/>
    <property type="match status" value="1"/>
</dbReference>
<organism evidence="5 6">
    <name type="scientific">Iamia majanohamensis</name>
    <dbReference type="NCBI Taxonomy" id="467976"/>
    <lineage>
        <taxon>Bacteria</taxon>
        <taxon>Bacillati</taxon>
        <taxon>Actinomycetota</taxon>
        <taxon>Acidimicrobiia</taxon>
        <taxon>Acidimicrobiales</taxon>
        <taxon>Iamiaceae</taxon>
        <taxon>Iamia</taxon>
    </lineage>
</organism>
<dbReference type="RefSeq" id="WP_272735575.1">
    <property type="nucleotide sequence ID" value="NZ_CP116942.1"/>
</dbReference>
<dbReference type="InterPro" id="IPR036514">
    <property type="entry name" value="SGNH_hydro_sf"/>
</dbReference>
<dbReference type="Gene3D" id="3.40.50.1110">
    <property type="entry name" value="SGNH hydrolase"/>
    <property type="match status" value="1"/>
</dbReference>
<evidence type="ECO:0000256" key="2">
    <source>
        <dbReference type="PIRSR" id="PIRSR637460-2"/>
    </source>
</evidence>
<evidence type="ECO:0000256" key="1">
    <source>
        <dbReference type="PIRSR" id="PIRSR637460-1"/>
    </source>
</evidence>
<dbReference type="Proteomes" id="UP001216390">
    <property type="component" value="Chromosome"/>
</dbReference>
<keyword evidence="5" id="KW-0378">Hydrolase</keyword>
<dbReference type="InterPro" id="IPR037460">
    <property type="entry name" value="SEST-like"/>
</dbReference>
<feature type="disulfide bond" evidence="2">
    <location>
        <begin position="134"/>
        <end position="144"/>
    </location>
</feature>
<dbReference type="PANTHER" id="PTHR37981:SF1">
    <property type="entry name" value="SGNH HYDROLASE-TYPE ESTERASE DOMAIN-CONTAINING PROTEIN"/>
    <property type="match status" value="1"/>
</dbReference>
<dbReference type="EMBL" id="CP116942">
    <property type="protein sequence ID" value="WCO66049.1"/>
    <property type="molecule type" value="Genomic_DNA"/>
</dbReference>
<name>A0AAE9Y4C8_9ACTN</name>
<evidence type="ECO:0000313" key="6">
    <source>
        <dbReference type="Proteomes" id="UP001216390"/>
    </source>
</evidence>
<dbReference type="InterPro" id="IPR013830">
    <property type="entry name" value="SGNH_hydro"/>
</dbReference>
<protein>
    <submittedName>
        <fullName evidence="5">SGNH/GDSL hydrolase family protein</fullName>
    </submittedName>
</protein>
<reference evidence="5" key="1">
    <citation type="submission" date="2023-01" db="EMBL/GenBank/DDBJ databases">
        <title>The diversity of Class Acidimicrobiia in South China Sea sediment environments and the proposal of Iamia marina sp. nov., a novel species of the genus Iamia.</title>
        <authorList>
            <person name="He Y."/>
            <person name="Tian X."/>
        </authorList>
    </citation>
    <scope>NUCLEOTIDE SEQUENCE</scope>
    <source>
        <strain evidence="5">DSM 19957</strain>
    </source>
</reference>
<dbReference type="AlphaFoldDB" id="A0AAE9Y4C8"/>
<keyword evidence="6" id="KW-1185">Reference proteome</keyword>
<feature type="domain" description="SGNH hydrolase-type esterase" evidence="4">
    <location>
        <begin position="36"/>
        <end position="277"/>
    </location>
</feature>
<keyword evidence="2" id="KW-1015">Disulfide bond</keyword>
<dbReference type="CDD" id="cd01823">
    <property type="entry name" value="SEST_like"/>
    <property type="match status" value="1"/>
</dbReference>
<feature type="signal peptide" evidence="3">
    <location>
        <begin position="1"/>
        <end position="25"/>
    </location>
</feature>
<gene>
    <name evidence="5" type="ORF">PO878_16235</name>
</gene>